<reference evidence="2" key="1">
    <citation type="journal article" date="2021" name="PeerJ">
        <title>Extensive microbial diversity within the chicken gut microbiome revealed by metagenomics and culture.</title>
        <authorList>
            <person name="Gilroy R."/>
            <person name="Ravi A."/>
            <person name="Getino M."/>
            <person name="Pursley I."/>
            <person name="Horton D.L."/>
            <person name="Alikhan N.F."/>
            <person name="Baker D."/>
            <person name="Gharbi K."/>
            <person name="Hall N."/>
            <person name="Watson M."/>
            <person name="Adriaenssens E.M."/>
            <person name="Foster-Nyarko E."/>
            <person name="Jarju S."/>
            <person name="Secka A."/>
            <person name="Antonio M."/>
            <person name="Oren A."/>
            <person name="Chaudhuri R.R."/>
            <person name="La Ragione R."/>
            <person name="Hildebrand F."/>
            <person name="Pallen M.J."/>
        </authorList>
    </citation>
    <scope>NUCLEOTIDE SEQUENCE</scope>
    <source>
        <strain evidence="2">CHK199-9574</strain>
    </source>
</reference>
<proteinExistence type="predicted"/>
<dbReference type="PROSITE" id="PS51257">
    <property type="entry name" value="PROKAR_LIPOPROTEIN"/>
    <property type="match status" value="1"/>
</dbReference>
<evidence type="ECO:0000313" key="2">
    <source>
        <dbReference type="EMBL" id="HIY78603.1"/>
    </source>
</evidence>
<evidence type="ECO:0000313" key="3">
    <source>
        <dbReference type="Proteomes" id="UP000824135"/>
    </source>
</evidence>
<accession>A0A9D1Z998</accession>
<feature type="signal peptide" evidence="1">
    <location>
        <begin position="1"/>
        <end position="25"/>
    </location>
</feature>
<organism evidence="2 3">
    <name type="scientific">Candidatus Borkfalkia excrementavium</name>
    <dbReference type="NCBI Taxonomy" id="2838505"/>
    <lineage>
        <taxon>Bacteria</taxon>
        <taxon>Bacillati</taxon>
        <taxon>Bacillota</taxon>
        <taxon>Clostridia</taxon>
        <taxon>Christensenellales</taxon>
        <taxon>Christensenellaceae</taxon>
        <taxon>Candidatus Borkfalkia</taxon>
    </lineage>
</organism>
<reference evidence="2" key="2">
    <citation type="submission" date="2021-04" db="EMBL/GenBank/DDBJ databases">
        <authorList>
            <person name="Gilroy R."/>
        </authorList>
    </citation>
    <scope>NUCLEOTIDE SEQUENCE</scope>
    <source>
        <strain evidence="2">CHK199-9574</strain>
    </source>
</reference>
<comment type="caution">
    <text evidence="2">The sequence shown here is derived from an EMBL/GenBank/DDBJ whole genome shotgun (WGS) entry which is preliminary data.</text>
</comment>
<evidence type="ECO:0000256" key="1">
    <source>
        <dbReference type="SAM" id="SignalP"/>
    </source>
</evidence>
<dbReference type="EMBL" id="DXCO01000038">
    <property type="protein sequence ID" value="HIY78603.1"/>
    <property type="molecule type" value="Genomic_DNA"/>
</dbReference>
<gene>
    <name evidence="2" type="ORF">H9728_06120</name>
</gene>
<keyword evidence="1" id="KW-0732">Signal</keyword>
<dbReference type="Proteomes" id="UP000824135">
    <property type="component" value="Unassembled WGS sequence"/>
</dbReference>
<feature type="chain" id="PRO_5039016835" evidence="1">
    <location>
        <begin position="26"/>
        <end position="977"/>
    </location>
</feature>
<sequence>MKKLLTSIVIAILTLALGVAFFAGCADDGKKPPSGGGSEYKIDVESLVLPAAEIGKTYTLSIPDVVDGEGQKMTGDEFEVSVKSVTDPAGKAVSVMGGKYLSPASAGNYTVTYTCAYEGVADATKIFQCIDSQAPTVDRYLISTFALLGQEVPVPEYLVEDNNEIPDENIEIKVIKPDGSSAQITTKEDGSEWFTADVAGEWNYQIKVTDAGDNVVENDDYSLTVVDQDPVQDKIAYLDEEWGMAQVTAFDGRDEELSYVANADLPAGTEELPKPDASELKGALKISPAEGVKASVTISPTIYDWSAYDYIGFWAYNDSNQVISVNIGFANLNQNTLQPKQWQFMAIYCGADQYNEKWSGTQKCDKVVEVALYDELAPLVDGDVYIGGISGYAYDSDSVFAFDTPAGRMHMNTHVAHRDNSGYYYTTKEHEDGHEGSTFFFAIRDGVNVIQERFIKAQNVTADPETTKDFLVSAWIKNPNDKDIKVVTELSTGGKLEEVVKANSAARVQMCIRSDKDNAWMIFDGNPWQLSFFEVYYTDGSNFAQGEGIYLGAVDAVESPVVTAKNVPVFGVTGQAISLPQCDITGEGKEYVTWSAIAPDGTKAAVSEDSFVPETAGEWKFVAEWQGVTLAEFAFDVYGEGEEDVIAYFDREEGLAQIRQFSGREGEISFVPNAELPAGEEGYAKPSAEDLAGAVKVECPQGKNNTVVVSSSISDLSQYDYIGFWFYNGGTKEAVLCLSQQNNNNQTVAPGIWQYVTMQVSMDLWSEVWQQTWMQAPSNVVEFILIDDGSDNQNNGPFYFGPIKGGNYEGTDIYTFDQLEGAFHFNPHGGHRTAWDYSFVSDVKDANNTDAEGSFFIESAASSTNSFQMRFIKAQNIPSDIGEAKEFSAYIWINNPNDKAIVVTSDRPSGTYTTTIEANSSGYAQVSVKWIDANAWAKYDGNQWEMSFLTVKYEDGSAFETGTGFYIGAVTLEALGQ</sequence>
<protein>
    <submittedName>
        <fullName evidence="2">Uncharacterized protein</fullName>
    </submittedName>
</protein>
<name>A0A9D1Z998_9FIRM</name>
<dbReference type="AlphaFoldDB" id="A0A9D1Z998"/>